<reference evidence="9" key="2">
    <citation type="submission" date="2020-10" db="UniProtKB">
        <authorList>
            <consortium name="WormBaseParasite"/>
        </authorList>
    </citation>
    <scope>IDENTIFICATION</scope>
</reference>
<proteinExistence type="inferred from homology"/>
<evidence type="ECO:0000256" key="3">
    <source>
        <dbReference type="ARBA" id="ARBA00022490"/>
    </source>
</evidence>
<dbReference type="InterPro" id="IPR005326">
    <property type="entry name" value="Plectin_eS10_N"/>
</dbReference>
<reference evidence="8" key="1">
    <citation type="journal article" date="2013" name="Genetics">
        <title>The draft genome and transcriptome of Panagrellus redivivus are shaped by the harsh demands of a free-living lifestyle.</title>
        <authorList>
            <person name="Srinivasan J."/>
            <person name="Dillman A.R."/>
            <person name="Macchietto M.G."/>
            <person name="Heikkinen L."/>
            <person name="Lakso M."/>
            <person name="Fracchia K.M."/>
            <person name="Antoshechkin I."/>
            <person name="Mortazavi A."/>
            <person name="Wong G."/>
            <person name="Sternberg P.W."/>
        </authorList>
    </citation>
    <scope>NUCLEOTIDE SEQUENCE [LARGE SCALE GENOMIC DNA]</scope>
    <source>
        <strain evidence="8">MT8872</strain>
    </source>
</reference>
<feature type="compositionally biased region" description="Basic and acidic residues" evidence="6">
    <location>
        <begin position="116"/>
        <end position="129"/>
    </location>
</feature>
<feature type="domain" description="Plectin/eS10 N-terminal" evidence="7">
    <location>
        <begin position="3"/>
        <end position="94"/>
    </location>
</feature>
<dbReference type="PANTHER" id="PTHR12146:SF0">
    <property type="entry name" value="RIBOSOMAL PROTEIN S10"/>
    <property type="match status" value="1"/>
</dbReference>
<accession>A0A7E4VR44</accession>
<keyword evidence="4" id="KW-0689">Ribosomal protein</keyword>
<dbReference type="InterPro" id="IPR037447">
    <property type="entry name" value="Ribosomal_eS10"/>
</dbReference>
<evidence type="ECO:0000313" key="8">
    <source>
        <dbReference type="Proteomes" id="UP000492821"/>
    </source>
</evidence>
<evidence type="ECO:0000256" key="4">
    <source>
        <dbReference type="ARBA" id="ARBA00022980"/>
    </source>
</evidence>
<dbReference type="WBParaSite" id="Pan_g2416.t1">
    <property type="protein sequence ID" value="Pan_g2416.t1"/>
    <property type="gene ID" value="Pan_g2416"/>
</dbReference>
<dbReference type="AlphaFoldDB" id="A0A7E4VR44"/>
<sequence length="153" mass="17068">MLMPQSDRKKIYEHLFAEGVAIAKKDFNLKSHPEIEGVKNLYVIKAIQSLVSKGLVKEQFAWRHYYFYLNDEGTAYLREYLGLDEEVIPSTHRAPPKTDIRSFGDKPVRSAGGPKPESDHSTYRPDKAGEAGPGAAPIRGPGGFGRGLRNPEQ</sequence>
<name>A0A7E4VR44_PANRE</name>
<evidence type="ECO:0000256" key="5">
    <source>
        <dbReference type="ARBA" id="ARBA00023274"/>
    </source>
</evidence>
<organism evidence="8 9">
    <name type="scientific">Panagrellus redivivus</name>
    <name type="common">Microworm</name>
    <dbReference type="NCBI Taxonomy" id="6233"/>
    <lineage>
        <taxon>Eukaryota</taxon>
        <taxon>Metazoa</taxon>
        <taxon>Ecdysozoa</taxon>
        <taxon>Nematoda</taxon>
        <taxon>Chromadorea</taxon>
        <taxon>Rhabditida</taxon>
        <taxon>Tylenchina</taxon>
        <taxon>Panagrolaimomorpha</taxon>
        <taxon>Panagrolaimoidea</taxon>
        <taxon>Panagrolaimidae</taxon>
        <taxon>Panagrellus</taxon>
    </lineage>
</organism>
<dbReference type="FunFam" id="1.10.10.10:FF:000025">
    <property type="entry name" value="40S ribosomal protein S10"/>
    <property type="match status" value="1"/>
</dbReference>
<evidence type="ECO:0000256" key="6">
    <source>
        <dbReference type="SAM" id="MobiDB-lite"/>
    </source>
</evidence>
<feature type="compositionally biased region" description="Basic and acidic residues" evidence="6">
    <location>
        <begin position="96"/>
        <end position="108"/>
    </location>
</feature>
<dbReference type="Gene3D" id="1.10.10.10">
    <property type="entry name" value="Winged helix-like DNA-binding domain superfamily/Winged helix DNA-binding domain"/>
    <property type="match status" value="1"/>
</dbReference>
<evidence type="ECO:0000256" key="2">
    <source>
        <dbReference type="ARBA" id="ARBA00007278"/>
    </source>
</evidence>
<evidence type="ECO:0000259" key="7">
    <source>
        <dbReference type="Pfam" id="PF03501"/>
    </source>
</evidence>
<dbReference type="GO" id="GO:0003723">
    <property type="term" value="F:RNA binding"/>
    <property type="evidence" value="ECO:0007669"/>
    <property type="project" value="TreeGrafter"/>
</dbReference>
<dbReference type="GO" id="GO:0022627">
    <property type="term" value="C:cytosolic small ribosomal subunit"/>
    <property type="evidence" value="ECO:0007669"/>
    <property type="project" value="TreeGrafter"/>
</dbReference>
<dbReference type="GO" id="GO:0002181">
    <property type="term" value="P:cytoplasmic translation"/>
    <property type="evidence" value="ECO:0007669"/>
    <property type="project" value="UniProtKB-ARBA"/>
</dbReference>
<evidence type="ECO:0000313" key="9">
    <source>
        <dbReference type="WBParaSite" id="Pan_g2416.t1"/>
    </source>
</evidence>
<comment type="subcellular location">
    <subcellularLocation>
        <location evidence="1">Cytoplasm</location>
    </subcellularLocation>
</comment>
<dbReference type="InterPro" id="IPR036388">
    <property type="entry name" value="WH-like_DNA-bd_sf"/>
</dbReference>
<keyword evidence="8" id="KW-1185">Reference proteome</keyword>
<protein>
    <submittedName>
        <fullName evidence="9">S10_plectin domain-containing protein</fullName>
    </submittedName>
</protein>
<feature type="region of interest" description="Disordered" evidence="6">
    <location>
        <begin position="89"/>
        <end position="153"/>
    </location>
</feature>
<keyword evidence="3" id="KW-0963">Cytoplasm</keyword>
<keyword evidence="5" id="KW-0687">Ribonucleoprotein</keyword>
<comment type="similarity">
    <text evidence="2">Belongs to the eukaryotic ribosomal protein eS10 family.</text>
</comment>
<dbReference type="Proteomes" id="UP000492821">
    <property type="component" value="Unassembled WGS sequence"/>
</dbReference>
<dbReference type="Pfam" id="PF03501">
    <property type="entry name" value="S10_plectin"/>
    <property type="match status" value="1"/>
</dbReference>
<dbReference type="GO" id="GO:0003735">
    <property type="term" value="F:structural constituent of ribosome"/>
    <property type="evidence" value="ECO:0007669"/>
    <property type="project" value="TreeGrafter"/>
</dbReference>
<dbReference type="PANTHER" id="PTHR12146">
    <property type="entry name" value="40S RIBOSOMAL PROTEIN S10"/>
    <property type="match status" value="1"/>
</dbReference>
<evidence type="ECO:0000256" key="1">
    <source>
        <dbReference type="ARBA" id="ARBA00004496"/>
    </source>
</evidence>